<evidence type="ECO:0000256" key="3">
    <source>
        <dbReference type="ARBA" id="ARBA00024226"/>
    </source>
</evidence>
<feature type="active site" evidence="5">
    <location>
        <position position="244"/>
    </location>
</feature>
<proteinExistence type="inferred from homology"/>
<dbReference type="CDD" id="cd07102">
    <property type="entry name" value="ALDH_EDX86601"/>
    <property type="match status" value="1"/>
</dbReference>
<dbReference type="PROSITE" id="PS00070">
    <property type="entry name" value="ALDEHYDE_DEHYDR_CYS"/>
    <property type="match status" value="1"/>
</dbReference>
<dbReference type="InterPro" id="IPR016160">
    <property type="entry name" value="Ald_DH_CS_CYS"/>
</dbReference>
<keyword evidence="9" id="KW-1185">Reference proteome</keyword>
<dbReference type="Proteomes" id="UP000696573">
    <property type="component" value="Unassembled WGS sequence"/>
</dbReference>
<dbReference type="InterPro" id="IPR016162">
    <property type="entry name" value="Ald_DH_N"/>
</dbReference>
<dbReference type="OrthoDB" id="310895at2759"/>
<feature type="domain" description="Aldehyde dehydrogenase" evidence="7">
    <location>
        <begin position="3"/>
        <end position="470"/>
    </location>
</feature>
<dbReference type="GO" id="GO:0004029">
    <property type="term" value="F:aldehyde dehydrogenase (NAD+) activity"/>
    <property type="evidence" value="ECO:0007669"/>
    <property type="project" value="UniProtKB-EC"/>
</dbReference>
<sequence>MSSATIKTISPSTNEVVCERPATTIQDARKAAQQSKTAFESWRQVPLAQRKVIVEKALALIQERRFDLGRELSQQMGRPISFSHKEIETMQKRADYLLDLAEEALSPLPGRPEAGFKREVKKIPVGPVLIVFAWNKVKSLTRCFVRFPYLIIVNALVPALLAGNTVLLKPSPQTPLVGERIEAIFREAGLPEDVLQLIQSGDPGMLRELAQLPEIAAVGFTGSTAGGLAIREAVAKQTIPVNLELGGNDPAYVRADADLKYVAAELVDGAVFNAGQSCCAIERIYVHADVHDAFIVALQEELKGYVLGDPLDAKTMVGPVVSRQAQKAIRQQIDDALAKGAIDETPENTSFRSAPTSGNYVAPVILTNVTHDMEVMREETFGPVIPVAKVANDEEAIGLMNDSEYGLTASIWTKDISRGEELIEHLEAGTVFVNRCDYPNPDLAWTGWKKSGLGCTLGPRAYDAFLKLKSYHVKERHG</sequence>
<dbReference type="InterPro" id="IPR029510">
    <property type="entry name" value="Ald_DH_CS_GLU"/>
</dbReference>
<evidence type="ECO:0000313" key="8">
    <source>
        <dbReference type="EMBL" id="CAH0020388.1"/>
    </source>
</evidence>
<dbReference type="Gene3D" id="3.40.605.10">
    <property type="entry name" value="Aldehyde Dehydrogenase, Chain A, domain 1"/>
    <property type="match status" value="1"/>
</dbReference>
<comment type="similarity">
    <text evidence="1 6">Belongs to the aldehyde dehydrogenase family.</text>
</comment>
<dbReference type="AlphaFoldDB" id="A0A9N9VA35"/>
<keyword evidence="2 6" id="KW-0560">Oxidoreductase</keyword>
<evidence type="ECO:0000256" key="5">
    <source>
        <dbReference type="PROSITE-ProRule" id="PRU10007"/>
    </source>
</evidence>
<dbReference type="SUPFAM" id="SSF53720">
    <property type="entry name" value="ALDH-like"/>
    <property type="match status" value="1"/>
</dbReference>
<comment type="catalytic activity">
    <reaction evidence="4">
        <text>an aldehyde + NAD(+) + H2O = a carboxylate + NADH + 2 H(+)</text>
        <dbReference type="Rhea" id="RHEA:16185"/>
        <dbReference type="ChEBI" id="CHEBI:15377"/>
        <dbReference type="ChEBI" id="CHEBI:15378"/>
        <dbReference type="ChEBI" id="CHEBI:17478"/>
        <dbReference type="ChEBI" id="CHEBI:29067"/>
        <dbReference type="ChEBI" id="CHEBI:57540"/>
        <dbReference type="ChEBI" id="CHEBI:57945"/>
        <dbReference type="EC" id="1.2.1.3"/>
    </reaction>
</comment>
<dbReference type="InterPro" id="IPR016161">
    <property type="entry name" value="Ald_DH/histidinol_DH"/>
</dbReference>
<gene>
    <name evidence="8" type="ORF">CRHIZ90672A_00013888</name>
</gene>
<name>A0A9N9VA35_9HYPO</name>
<dbReference type="Gene3D" id="3.40.309.10">
    <property type="entry name" value="Aldehyde Dehydrogenase, Chain A, domain 2"/>
    <property type="match status" value="1"/>
</dbReference>
<dbReference type="FunFam" id="3.40.309.10:FF:000009">
    <property type="entry name" value="Aldehyde dehydrogenase A"/>
    <property type="match status" value="1"/>
</dbReference>
<dbReference type="EC" id="1.2.1.3" evidence="3"/>
<reference evidence="8" key="1">
    <citation type="submission" date="2021-10" db="EMBL/GenBank/DDBJ databases">
        <authorList>
            <person name="Piombo E."/>
        </authorList>
    </citation>
    <scope>NUCLEOTIDE SEQUENCE</scope>
</reference>
<dbReference type="EMBL" id="CABFNQ020000642">
    <property type="protein sequence ID" value="CAH0020388.1"/>
    <property type="molecule type" value="Genomic_DNA"/>
</dbReference>
<evidence type="ECO:0000256" key="1">
    <source>
        <dbReference type="ARBA" id="ARBA00009986"/>
    </source>
</evidence>
<dbReference type="Pfam" id="PF00171">
    <property type="entry name" value="Aldedh"/>
    <property type="match status" value="1"/>
</dbReference>
<evidence type="ECO:0000256" key="4">
    <source>
        <dbReference type="ARBA" id="ARBA00049194"/>
    </source>
</evidence>
<evidence type="ECO:0000256" key="2">
    <source>
        <dbReference type="ARBA" id="ARBA00023002"/>
    </source>
</evidence>
<evidence type="ECO:0000313" key="9">
    <source>
        <dbReference type="Proteomes" id="UP000696573"/>
    </source>
</evidence>
<accession>A0A9N9VA35</accession>
<dbReference type="InterPro" id="IPR015590">
    <property type="entry name" value="Aldehyde_DH_dom"/>
</dbReference>
<comment type="caution">
    <text evidence="8">The sequence shown here is derived from an EMBL/GenBank/DDBJ whole genome shotgun (WGS) entry which is preliminary data.</text>
</comment>
<evidence type="ECO:0000256" key="6">
    <source>
        <dbReference type="RuleBase" id="RU003345"/>
    </source>
</evidence>
<protein>
    <recommendedName>
        <fullName evidence="3">aldehyde dehydrogenase (NAD(+))</fullName>
        <ecNumber evidence="3">1.2.1.3</ecNumber>
    </recommendedName>
</protein>
<dbReference type="InterPro" id="IPR016163">
    <property type="entry name" value="Ald_DH_C"/>
</dbReference>
<organism evidence="8 9">
    <name type="scientific">Clonostachys rhizophaga</name>
    <dbReference type="NCBI Taxonomy" id="160324"/>
    <lineage>
        <taxon>Eukaryota</taxon>
        <taxon>Fungi</taxon>
        <taxon>Dikarya</taxon>
        <taxon>Ascomycota</taxon>
        <taxon>Pezizomycotina</taxon>
        <taxon>Sordariomycetes</taxon>
        <taxon>Hypocreomycetidae</taxon>
        <taxon>Hypocreales</taxon>
        <taxon>Bionectriaceae</taxon>
        <taxon>Clonostachys</taxon>
    </lineage>
</organism>
<dbReference type="PROSITE" id="PS00687">
    <property type="entry name" value="ALDEHYDE_DEHYDR_GLU"/>
    <property type="match status" value="1"/>
</dbReference>
<dbReference type="PANTHER" id="PTHR11699">
    <property type="entry name" value="ALDEHYDE DEHYDROGENASE-RELATED"/>
    <property type="match status" value="1"/>
</dbReference>
<evidence type="ECO:0000259" key="7">
    <source>
        <dbReference type="Pfam" id="PF00171"/>
    </source>
</evidence>